<comment type="domain">
    <text evidence="5">The HXXXXD motif is essential for acyltransferase activity and may constitute the binding site for the phosphate moiety of the glycerol-3-phosphate.</text>
</comment>
<keyword evidence="6" id="KW-1133">Transmembrane helix</keyword>
<proteinExistence type="inferred from homology"/>
<dbReference type="Pfam" id="PF01553">
    <property type="entry name" value="Acyltransferase"/>
    <property type="match status" value="1"/>
</dbReference>
<dbReference type="CDD" id="cd07989">
    <property type="entry name" value="LPLAT_AGPAT-like"/>
    <property type="match status" value="1"/>
</dbReference>
<feature type="domain" description="Phospholipid/glycerol acyltransferase" evidence="7">
    <location>
        <begin position="99"/>
        <end position="214"/>
    </location>
</feature>
<sequence length="288" mass="32928">MLAESLNVSWWLPWLIFLLIQIPLLYSISETARYYIRMILYGFTIIVAGFCAIPVSIPSYFLNKGGLWAFYVFNRMVSWVDVNIEIRGKEILESVEGPAVLISNHQSSIDVITMGRCWPDRCAVMMKSTLKWVPGFNICVALCNTIFVSRFDKKDAHAAVVQASDAIQEKGLKIWVFPEGTRHREHGFKQFKKGAFNIAVHAQIPIIPLVISDYSPFYSKEKKFFRWPGHVIVQVLKPVSTQGLTYDDVPELTEKIRNQMLEEYEKISKEAALLHGPKIQINGEAKKE</sequence>
<keyword evidence="5" id="KW-1208">Phospholipid metabolism</keyword>
<feature type="transmembrane region" description="Helical" evidence="6">
    <location>
        <begin position="6"/>
        <end position="26"/>
    </location>
</feature>
<evidence type="ECO:0000313" key="9">
    <source>
        <dbReference type="WBParaSite" id="ACRNAN_scaffold652.g13669.t1"/>
    </source>
</evidence>
<dbReference type="GO" id="GO:0006654">
    <property type="term" value="P:phosphatidic acid biosynthetic process"/>
    <property type="evidence" value="ECO:0007669"/>
    <property type="project" value="TreeGrafter"/>
</dbReference>
<feature type="transmembrane region" description="Helical" evidence="6">
    <location>
        <begin position="38"/>
        <end position="61"/>
    </location>
</feature>
<dbReference type="GO" id="GO:0005783">
    <property type="term" value="C:endoplasmic reticulum"/>
    <property type="evidence" value="ECO:0007669"/>
    <property type="project" value="TreeGrafter"/>
</dbReference>
<dbReference type="SUPFAM" id="SSF69593">
    <property type="entry name" value="Glycerol-3-phosphate (1)-acyltransferase"/>
    <property type="match status" value="1"/>
</dbReference>
<organism evidence="8 9">
    <name type="scientific">Acrobeloides nanus</name>
    <dbReference type="NCBI Taxonomy" id="290746"/>
    <lineage>
        <taxon>Eukaryota</taxon>
        <taxon>Metazoa</taxon>
        <taxon>Ecdysozoa</taxon>
        <taxon>Nematoda</taxon>
        <taxon>Chromadorea</taxon>
        <taxon>Rhabditida</taxon>
        <taxon>Tylenchina</taxon>
        <taxon>Cephalobomorpha</taxon>
        <taxon>Cephaloboidea</taxon>
        <taxon>Cephalobidae</taxon>
        <taxon>Acrobeloides</taxon>
    </lineage>
</organism>
<keyword evidence="6" id="KW-0472">Membrane</keyword>
<keyword evidence="6" id="KW-0812">Transmembrane</keyword>
<dbReference type="InterPro" id="IPR002123">
    <property type="entry name" value="Plipid/glycerol_acylTrfase"/>
</dbReference>
<dbReference type="SMART" id="SM00563">
    <property type="entry name" value="PlsC"/>
    <property type="match status" value="1"/>
</dbReference>
<evidence type="ECO:0000256" key="4">
    <source>
        <dbReference type="ARBA" id="ARBA00023315"/>
    </source>
</evidence>
<dbReference type="PANTHER" id="PTHR10434:SF11">
    <property type="entry name" value="1-ACYL-SN-GLYCEROL-3-PHOSPHATE ACYLTRANSFERASE"/>
    <property type="match status" value="1"/>
</dbReference>
<reference evidence="9" key="1">
    <citation type="submission" date="2022-11" db="UniProtKB">
        <authorList>
            <consortium name="WormBaseParasite"/>
        </authorList>
    </citation>
    <scope>IDENTIFICATION</scope>
</reference>
<keyword evidence="5" id="KW-0594">Phospholipid biosynthesis</keyword>
<dbReference type="PANTHER" id="PTHR10434">
    <property type="entry name" value="1-ACYL-SN-GLYCEROL-3-PHOSPHATE ACYLTRANSFERASE"/>
    <property type="match status" value="1"/>
</dbReference>
<protein>
    <recommendedName>
        <fullName evidence="5">1-acyl-sn-glycerol-3-phosphate acyltransferase</fullName>
        <ecNumber evidence="5">2.3.1.51</ecNumber>
    </recommendedName>
</protein>
<accession>A0A914EAT5</accession>
<dbReference type="GO" id="GO:0003841">
    <property type="term" value="F:1-acylglycerol-3-phosphate O-acyltransferase activity"/>
    <property type="evidence" value="ECO:0007669"/>
    <property type="project" value="UniProtKB-UniRule"/>
</dbReference>
<keyword evidence="5" id="KW-0444">Lipid biosynthesis</keyword>
<keyword evidence="4 5" id="KW-0012">Acyltransferase</keyword>
<dbReference type="GO" id="GO:0016020">
    <property type="term" value="C:membrane"/>
    <property type="evidence" value="ECO:0007669"/>
    <property type="project" value="InterPro"/>
</dbReference>
<evidence type="ECO:0000259" key="7">
    <source>
        <dbReference type="SMART" id="SM00563"/>
    </source>
</evidence>
<evidence type="ECO:0000256" key="2">
    <source>
        <dbReference type="ARBA" id="ARBA00008655"/>
    </source>
</evidence>
<evidence type="ECO:0000256" key="6">
    <source>
        <dbReference type="SAM" id="Phobius"/>
    </source>
</evidence>
<dbReference type="InterPro" id="IPR004552">
    <property type="entry name" value="AGP_acyltrans"/>
</dbReference>
<evidence type="ECO:0000256" key="3">
    <source>
        <dbReference type="ARBA" id="ARBA00022679"/>
    </source>
</evidence>
<evidence type="ECO:0000256" key="1">
    <source>
        <dbReference type="ARBA" id="ARBA00004728"/>
    </source>
</evidence>
<keyword evidence="3 5" id="KW-0808">Transferase</keyword>
<dbReference type="Proteomes" id="UP000887540">
    <property type="component" value="Unplaced"/>
</dbReference>
<comment type="similarity">
    <text evidence="2 5">Belongs to the 1-acyl-sn-glycerol-3-phosphate acyltransferase family.</text>
</comment>
<evidence type="ECO:0000256" key="5">
    <source>
        <dbReference type="RuleBase" id="RU361267"/>
    </source>
</evidence>
<comment type="pathway">
    <text evidence="1">Phospholipid metabolism; CDP-diacylglycerol biosynthesis; CDP-diacylglycerol from sn-glycerol 3-phosphate: step 2/3.</text>
</comment>
<dbReference type="NCBIfam" id="TIGR00530">
    <property type="entry name" value="AGP_acyltrn"/>
    <property type="match status" value="1"/>
</dbReference>
<dbReference type="WBParaSite" id="ACRNAN_scaffold652.g13669.t1">
    <property type="protein sequence ID" value="ACRNAN_scaffold652.g13669.t1"/>
    <property type="gene ID" value="ACRNAN_scaffold652.g13669"/>
</dbReference>
<keyword evidence="5" id="KW-0443">Lipid metabolism</keyword>
<dbReference type="AlphaFoldDB" id="A0A914EAT5"/>
<keyword evidence="8" id="KW-1185">Reference proteome</keyword>
<dbReference type="EC" id="2.3.1.51" evidence="5"/>
<name>A0A914EAT5_9BILA</name>
<evidence type="ECO:0000313" key="8">
    <source>
        <dbReference type="Proteomes" id="UP000887540"/>
    </source>
</evidence>
<comment type="catalytic activity">
    <reaction evidence="5">
        <text>a 1-acyl-sn-glycero-3-phosphate + an acyl-CoA = a 1,2-diacyl-sn-glycero-3-phosphate + CoA</text>
        <dbReference type="Rhea" id="RHEA:19709"/>
        <dbReference type="ChEBI" id="CHEBI:57287"/>
        <dbReference type="ChEBI" id="CHEBI:57970"/>
        <dbReference type="ChEBI" id="CHEBI:58342"/>
        <dbReference type="ChEBI" id="CHEBI:58608"/>
        <dbReference type="EC" id="2.3.1.51"/>
    </reaction>
</comment>